<proteinExistence type="predicted"/>
<gene>
    <name evidence="2" type="ORF">GV64_16770</name>
</gene>
<dbReference type="EMBL" id="JOJP01000001">
    <property type="protein sequence ID" value="KEI72158.1"/>
    <property type="molecule type" value="Genomic_DNA"/>
</dbReference>
<dbReference type="CDD" id="cd00093">
    <property type="entry name" value="HTH_XRE"/>
    <property type="match status" value="1"/>
</dbReference>
<evidence type="ECO:0000313" key="3">
    <source>
        <dbReference type="Proteomes" id="UP000027997"/>
    </source>
</evidence>
<accession>A0A081KDD2</accession>
<dbReference type="Pfam" id="PF12844">
    <property type="entry name" value="HTH_19"/>
    <property type="match status" value="1"/>
</dbReference>
<dbReference type="AlphaFoldDB" id="A0A081KDD2"/>
<sequence>MNFNLIEYVLKNNKINQKELAEKLDVSRAQISKWKSGDSIPHDREQELIKLAGLFGFDPEWAAFVKTEDNGNDWLEYIRFMNDCSLGRSKAWQFDESPEIYFPSVLLMLAKFSCSIPDKAPCANELKNEDYEYTKFDELIIDFLESYGPLSEWCSLYLAFDNDELFEFQGELEACAVDLALSYVKEELLHENGLNISTLEQHFLSSKKYIRKTLSLMCRKMNKLKVPFERDYFEYINEHPFTIEDFLIESSISKKSVESFFTYHEKLVLHETRRQSELLEELHVKIDSLLSEGDKEYFSSVLENCPPSANKHQR</sequence>
<dbReference type="InterPro" id="IPR001387">
    <property type="entry name" value="Cro/C1-type_HTH"/>
</dbReference>
<keyword evidence="3" id="KW-1185">Reference proteome</keyword>
<dbReference type="SUPFAM" id="SSF47413">
    <property type="entry name" value="lambda repressor-like DNA-binding domains"/>
    <property type="match status" value="1"/>
</dbReference>
<dbReference type="Gene3D" id="1.10.260.40">
    <property type="entry name" value="lambda repressor-like DNA-binding domains"/>
    <property type="match status" value="1"/>
</dbReference>
<dbReference type="RefSeq" id="WP_020583951.1">
    <property type="nucleotide sequence ID" value="NZ_JOJP01000001.1"/>
</dbReference>
<protein>
    <recommendedName>
        <fullName evidence="1">HTH cro/C1-type domain-containing protein</fullName>
    </recommendedName>
</protein>
<dbReference type="InterPro" id="IPR010982">
    <property type="entry name" value="Lambda_DNA-bd_dom_sf"/>
</dbReference>
<evidence type="ECO:0000259" key="1">
    <source>
        <dbReference type="PROSITE" id="PS50943"/>
    </source>
</evidence>
<dbReference type="Proteomes" id="UP000027997">
    <property type="component" value="Unassembled WGS sequence"/>
</dbReference>
<name>A0A081KDD2_9GAMM</name>
<feature type="domain" description="HTH cro/C1-type" evidence="1">
    <location>
        <begin position="6"/>
        <end position="62"/>
    </location>
</feature>
<reference evidence="2 3" key="1">
    <citation type="submission" date="2014-06" db="EMBL/GenBank/DDBJ databases">
        <title>Whole Genome Sequences of Three Symbiotic Endozoicomonas Bacteria.</title>
        <authorList>
            <person name="Neave M.J."/>
            <person name="Apprill A."/>
            <person name="Voolstra C.R."/>
        </authorList>
    </citation>
    <scope>NUCLEOTIDE SEQUENCE [LARGE SCALE GENOMIC DNA]</scope>
    <source>
        <strain evidence="2 3">DSM 22380</strain>
    </source>
</reference>
<dbReference type="SMART" id="SM00530">
    <property type="entry name" value="HTH_XRE"/>
    <property type="match status" value="1"/>
</dbReference>
<organism evidence="2 3">
    <name type="scientific">Endozoicomonas elysicola</name>
    <dbReference type="NCBI Taxonomy" id="305900"/>
    <lineage>
        <taxon>Bacteria</taxon>
        <taxon>Pseudomonadati</taxon>
        <taxon>Pseudomonadota</taxon>
        <taxon>Gammaproteobacteria</taxon>
        <taxon>Oceanospirillales</taxon>
        <taxon>Endozoicomonadaceae</taxon>
        <taxon>Endozoicomonas</taxon>
    </lineage>
</organism>
<dbReference type="PROSITE" id="PS50943">
    <property type="entry name" value="HTH_CROC1"/>
    <property type="match status" value="1"/>
</dbReference>
<evidence type="ECO:0000313" key="2">
    <source>
        <dbReference type="EMBL" id="KEI72158.1"/>
    </source>
</evidence>
<dbReference type="GO" id="GO:0003677">
    <property type="term" value="F:DNA binding"/>
    <property type="evidence" value="ECO:0007669"/>
    <property type="project" value="InterPro"/>
</dbReference>
<comment type="caution">
    <text evidence="2">The sequence shown here is derived from an EMBL/GenBank/DDBJ whole genome shotgun (WGS) entry which is preliminary data.</text>
</comment>